<dbReference type="STRING" id="1855912.LuPra_05620"/>
<feature type="region of interest" description="Disordered" evidence="1">
    <location>
        <begin position="1"/>
        <end position="36"/>
    </location>
</feature>
<evidence type="ECO:0000313" key="2">
    <source>
        <dbReference type="EMBL" id="AMY12347.1"/>
    </source>
</evidence>
<accession>A0A143PUE0</accession>
<proteinExistence type="predicted"/>
<gene>
    <name evidence="2" type="ORF">LuPra_05620</name>
</gene>
<dbReference type="AlphaFoldDB" id="A0A143PUE0"/>
<dbReference type="Proteomes" id="UP000076079">
    <property type="component" value="Chromosome"/>
</dbReference>
<feature type="compositionally biased region" description="Basic and acidic residues" evidence="1">
    <location>
        <begin position="11"/>
        <end position="24"/>
    </location>
</feature>
<evidence type="ECO:0000313" key="3">
    <source>
        <dbReference type="Proteomes" id="UP000076079"/>
    </source>
</evidence>
<dbReference type="PATRIC" id="fig|1813736.3.peg.5907"/>
<dbReference type="EMBL" id="CP015136">
    <property type="protein sequence ID" value="AMY12347.1"/>
    <property type="molecule type" value="Genomic_DNA"/>
</dbReference>
<organism evidence="2 3">
    <name type="scientific">Luteitalea pratensis</name>
    <dbReference type="NCBI Taxonomy" id="1855912"/>
    <lineage>
        <taxon>Bacteria</taxon>
        <taxon>Pseudomonadati</taxon>
        <taxon>Acidobacteriota</taxon>
        <taxon>Vicinamibacteria</taxon>
        <taxon>Vicinamibacterales</taxon>
        <taxon>Vicinamibacteraceae</taxon>
        <taxon>Luteitalea</taxon>
    </lineage>
</organism>
<dbReference type="RefSeq" id="WP_110173812.1">
    <property type="nucleotide sequence ID" value="NZ_CP015136.1"/>
</dbReference>
<evidence type="ECO:0000256" key="1">
    <source>
        <dbReference type="SAM" id="MobiDB-lite"/>
    </source>
</evidence>
<sequence length="83" mass="9356">MSDAGEGLVDAEARLQEQLDAREHEKRRRGLAAGVDPEKLRARESLRLARAELTRQLDNTTHPIRKQQIEAAVAELDRRMAAV</sequence>
<reference evidence="3" key="2">
    <citation type="submission" date="2016-04" db="EMBL/GenBank/DDBJ databases">
        <title>First Complete Genome Sequence of a Subdivision 6 Acidobacterium.</title>
        <authorList>
            <person name="Huang S."/>
            <person name="Vieira S."/>
            <person name="Bunk B."/>
            <person name="Riedel T."/>
            <person name="Sproeer C."/>
            <person name="Overmann J."/>
        </authorList>
    </citation>
    <scope>NUCLEOTIDE SEQUENCE [LARGE SCALE GENOMIC DNA]</scope>
    <source>
        <strain evidence="3">DSM 100886 HEG_-6_39</strain>
    </source>
</reference>
<reference evidence="2 3" key="1">
    <citation type="journal article" date="2016" name="Genome Announc.">
        <title>First Complete Genome Sequence of a Subdivision 6 Acidobacterium Strain.</title>
        <authorList>
            <person name="Huang S."/>
            <person name="Vieira S."/>
            <person name="Bunk B."/>
            <person name="Riedel T."/>
            <person name="Sproer C."/>
            <person name="Overmann J."/>
        </authorList>
    </citation>
    <scope>NUCLEOTIDE SEQUENCE [LARGE SCALE GENOMIC DNA]</scope>
    <source>
        <strain evidence="3">DSM 100886 HEG_-6_39</strain>
    </source>
</reference>
<name>A0A143PUE0_LUTPR</name>
<protein>
    <submittedName>
        <fullName evidence="2">Uncharacterized protein</fullName>
    </submittedName>
</protein>
<keyword evidence="3" id="KW-1185">Reference proteome</keyword>
<dbReference type="KEGG" id="abac:LuPra_05620"/>